<comment type="caution">
    <text evidence="3">The sequence shown here is derived from an EMBL/GenBank/DDBJ whole genome shotgun (WGS) entry which is preliminary data.</text>
</comment>
<evidence type="ECO:0000256" key="2">
    <source>
        <dbReference type="SAM" id="MobiDB-lite"/>
    </source>
</evidence>
<evidence type="ECO:0000256" key="1">
    <source>
        <dbReference type="SAM" id="Coils"/>
    </source>
</evidence>
<proteinExistence type="predicted"/>
<sequence>MIDCSPGSGTATPDARVNHVKKKREKLQLAIQELKSEIENNESDIQLIQQNIEMNKRKIQEKLQEYNHNSNILTDLEKRMQHLSTEYGLTSETILRYKKMTQQIGPLTNPQDVKKEIIQIKNEIIMMEKEIIEYRNQSILAQQIAQAQKQRTILLEKDANLLEKLNSLTVQLRVLQFTGDKKLLTDSEYIIEKQLTSEELRNELEMTLGMKQKSQENIENNQDKNESTQNNSKSINYKGKSFDLNEISASVEAIKDRLNLYLKRDRKIDEMERNKRRKLTVLQQMDTTIDKYKHDHDRWTVRKNNIAKDQERIEEQIEIMKNNGHLDSNYLKEILNEKKSNYEAIKSKRKQVAAENQYLTIDTANAESTNWKKKIDQIAAEIEALENTKADLLKRQETYRKLNTEDGIREIQEVDRSYKKVEGEIDTIIMNSSKVRRRKKELNQQITKILVTLTNRGITAPPYTFKSGNIFSKDDDS</sequence>
<feature type="coiled-coil region" evidence="1">
    <location>
        <begin position="303"/>
        <end position="405"/>
    </location>
</feature>
<reference evidence="3" key="1">
    <citation type="submission" date="2016-10" db="EMBL/GenBank/DDBJ databases">
        <authorList>
            <person name="Benchimol M."/>
            <person name="Almeida L.G."/>
            <person name="Vasconcelos A.T."/>
            <person name="Perreira-Neves A."/>
            <person name="Rosa I.A."/>
            <person name="Tasca T."/>
            <person name="Bogo M.R."/>
            <person name="de Souza W."/>
        </authorList>
    </citation>
    <scope>NUCLEOTIDE SEQUENCE [LARGE SCALE GENOMIC DNA]</scope>
    <source>
        <strain evidence="3">K</strain>
    </source>
</reference>
<evidence type="ECO:0000313" key="4">
    <source>
        <dbReference type="Proteomes" id="UP000179807"/>
    </source>
</evidence>
<evidence type="ECO:0000313" key="3">
    <source>
        <dbReference type="EMBL" id="OHS99877.1"/>
    </source>
</evidence>
<protein>
    <submittedName>
        <fullName evidence="3">Uncharacterized protein</fullName>
    </submittedName>
</protein>
<dbReference type="EMBL" id="MLAK01000982">
    <property type="protein sequence ID" value="OHS99877.1"/>
    <property type="molecule type" value="Genomic_DNA"/>
</dbReference>
<dbReference type="VEuPathDB" id="TrichDB:TRFO_08180"/>
<feature type="compositionally biased region" description="Basic and acidic residues" evidence="2">
    <location>
        <begin position="214"/>
        <end position="226"/>
    </location>
</feature>
<accession>A0A1J4JQT1</accession>
<organism evidence="3 4">
    <name type="scientific">Tritrichomonas foetus</name>
    <dbReference type="NCBI Taxonomy" id="1144522"/>
    <lineage>
        <taxon>Eukaryota</taxon>
        <taxon>Metamonada</taxon>
        <taxon>Parabasalia</taxon>
        <taxon>Tritrichomonadida</taxon>
        <taxon>Tritrichomonadidae</taxon>
        <taxon>Tritrichomonas</taxon>
    </lineage>
</organism>
<gene>
    <name evidence="3" type="ORF">TRFO_08180</name>
</gene>
<keyword evidence="1" id="KW-0175">Coiled coil</keyword>
<name>A0A1J4JQT1_9EUKA</name>
<dbReference type="AlphaFoldDB" id="A0A1J4JQT1"/>
<feature type="coiled-coil region" evidence="1">
    <location>
        <begin position="17"/>
        <end position="69"/>
    </location>
</feature>
<dbReference type="GeneID" id="94828839"/>
<feature type="region of interest" description="Disordered" evidence="2">
    <location>
        <begin position="214"/>
        <end position="237"/>
    </location>
</feature>
<keyword evidence="4" id="KW-1185">Reference proteome</keyword>
<dbReference type="RefSeq" id="XP_068353014.1">
    <property type="nucleotide sequence ID" value="XM_068494135.1"/>
</dbReference>
<dbReference type="Proteomes" id="UP000179807">
    <property type="component" value="Unassembled WGS sequence"/>
</dbReference>